<dbReference type="GO" id="GO:0022627">
    <property type="term" value="C:cytosolic small ribosomal subunit"/>
    <property type="evidence" value="ECO:0007669"/>
    <property type="project" value="TreeGrafter"/>
</dbReference>
<accession>A0A098VLX6</accession>
<dbReference type="SUPFAM" id="SSF54768">
    <property type="entry name" value="dsRNA-binding domain-like"/>
    <property type="match status" value="1"/>
</dbReference>
<dbReference type="Gene3D" id="3.30.160.20">
    <property type="match status" value="1"/>
</dbReference>
<dbReference type="PROSITE" id="PS50881">
    <property type="entry name" value="S5_DSRBD"/>
    <property type="match status" value="1"/>
</dbReference>
<evidence type="ECO:0000259" key="9">
    <source>
        <dbReference type="PROSITE" id="PS50881"/>
    </source>
</evidence>
<dbReference type="NCBIfam" id="TIGR01020">
    <property type="entry name" value="uS5_euk_arch"/>
    <property type="match status" value="1"/>
</dbReference>
<dbReference type="InterPro" id="IPR018192">
    <property type="entry name" value="Ribosomal_uS5_N_CS"/>
</dbReference>
<dbReference type="InterPro" id="IPR020568">
    <property type="entry name" value="Ribosomal_Su5_D2-typ_SF"/>
</dbReference>
<keyword evidence="11" id="KW-1185">Reference proteome</keyword>
<organism evidence="10 11">
    <name type="scientific">Mitosporidium daphniae</name>
    <dbReference type="NCBI Taxonomy" id="1485682"/>
    <lineage>
        <taxon>Eukaryota</taxon>
        <taxon>Fungi</taxon>
        <taxon>Fungi incertae sedis</taxon>
        <taxon>Microsporidia</taxon>
        <taxon>Mitosporidium</taxon>
    </lineage>
</organism>
<dbReference type="PANTHER" id="PTHR13718">
    <property type="entry name" value="RIBOSOMAL S SUBUNIT"/>
    <property type="match status" value="1"/>
</dbReference>
<dbReference type="GO" id="GO:0006412">
    <property type="term" value="P:translation"/>
    <property type="evidence" value="ECO:0007669"/>
    <property type="project" value="InterPro"/>
</dbReference>
<feature type="region of interest" description="Disordered" evidence="8">
    <location>
        <begin position="1"/>
        <end position="38"/>
    </location>
</feature>
<dbReference type="EMBL" id="JMKJ01000612">
    <property type="protein sequence ID" value="KGG49920.1"/>
    <property type="molecule type" value="Genomic_DNA"/>
</dbReference>
<dbReference type="RefSeq" id="XP_013236385.1">
    <property type="nucleotide sequence ID" value="XM_013380931.1"/>
</dbReference>
<dbReference type="PROSITE" id="PS00585">
    <property type="entry name" value="RIBOSOMAL_S5"/>
    <property type="match status" value="1"/>
</dbReference>
<dbReference type="VEuPathDB" id="MicrosporidiaDB:DI09_9p30"/>
<evidence type="ECO:0000256" key="1">
    <source>
        <dbReference type="ARBA" id="ARBA00008945"/>
    </source>
</evidence>
<evidence type="ECO:0000256" key="6">
    <source>
        <dbReference type="PROSITE-ProRule" id="PRU00268"/>
    </source>
</evidence>
<dbReference type="PANTHER" id="PTHR13718:SF4">
    <property type="entry name" value="40S RIBOSOMAL PROTEIN S2"/>
    <property type="match status" value="1"/>
</dbReference>
<gene>
    <name evidence="10" type="ORF">DI09_9p30</name>
</gene>
<dbReference type="FunFam" id="3.30.230.10:FF:000004">
    <property type="entry name" value="40S ribosomal protein S2"/>
    <property type="match status" value="1"/>
</dbReference>
<evidence type="ECO:0000256" key="2">
    <source>
        <dbReference type="ARBA" id="ARBA00022980"/>
    </source>
</evidence>
<dbReference type="InterPro" id="IPR013810">
    <property type="entry name" value="Ribosomal_uS5_N"/>
</dbReference>
<dbReference type="GO" id="GO:0003723">
    <property type="term" value="F:RNA binding"/>
    <property type="evidence" value="ECO:0007669"/>
    <property type="project" value="InterPro"/>
</dbReference>
<dbReference type="GeneID" id="25261181"/>
<reference evidence="10 11" key="1">
    <citation type="submission" date="2014-04" db="EMBL/GenBank/DDBJ databases">
        <title>A new species of microsporidia sheds light on the evolution of extreme parasitism.</title>
        <authorList>
            <person name="Haag K.L."/>
            <person name="James T.Y."/>
            <person name="Larsson R."/>
            <person name="Schaer T.M."/>
            <person name="Refardt D."/>
            <person name="Pombert J.-F."/>
            <person name="Ebert D."/>
        </authorList>
    </citation>
    <scope>NUCLEOTIDE SEQUENCE [LARGE SCALE GENOMIC DNA]</scope>
    <source>
        <strain evidence="10 11">UGP3</strain>
        <tissue evidence="10">Spores</tissue>
    </source>
</reference>
<dbReference type="InterPro" id="IPR014721">
    <property type="entry name" value="Ribsml_uS5_D2-typ_fold_subgr"/>
</dbReference>
<keyword evidence="3 6" id="KW-0687">Ribonucleoprotein</keyword>
<name>A0A098VLX6_9MICR</name>
<feature type="domain" description="S5 DRBM" evidence="9">
    <location>
        <begin position="81"/>
        <end position="144"/>
    </location>
</feature>
<dbReference type="Pfam" id="PF03719">
    <property type="entry name" value="Ribosomal_S5_C"/>
    <property type="match status" value="1"/>
</dbReference>
<proteinExistence type="inferred from homology"/>
<comment type="similarity">
    <text evidence="1 7">Belongs to the universal ribosomal protein uS5 family.</text>
</comment>
<dbReference type="HOGENOM" id="CLU_065898_0_2_1"/>
<evidence type="ECO:0000256" key="5">
    <source>
        <dbReference type="ARBA" id="ARBA00035407"/>
    </source>
</evidence>
<dbReference type="SUPFAM" id="SSF54211">
    <property type="entry name" value="Ribosomal protein S5 domain 2-like"/>
    <property type="match status" value="1"/>
</dbReference>
<dbReference type="GO" id="GO:0003735">
    <property type="term" value="F:structural constituent of ribosome"/>
    <property type="evidence" value="ECO:0007669"/>
    <property type="project" value="UniProtKB-UniRule"/>
</dbReference>
<protein>
    <recommendedName>
        <fullName evidence="4">Small ribosomal subunit protein uS5</fullName>
    </recommendedName>
    <alternativeName>
        <fullName evidence="5">40S ribosomal protein S2</fullName>
    </alternativeName>
</protein>
<evidence type="ECO:0000256" key="4">
    <source>
        <dbReference type="ARBA" id="ARBA00035255"/>
    </source>
</evidence>
<dbReference type="OrthoDB" id="10253125at2759"/>
<keyword evidence="2 6" id="KW-0689">Ribosomal protein</keyword>
<dbReference type="AlphaFoldDB" id="A0A098VLX6"/>
<dbReference type="InterPro" id="IPR000851">
    <property type="entry name" value="Ribosomal_uS5"/>
</dbReference>
<comment type="caution">
    <text evidence="10">The sequence shown here is derived from an EMBL/GenBank/DDBJ whole genome shotgun (WGS) entry which is preliminary data.</text>
</comment>
<dbReference type="Gene3D" id="3.30.230.10">
    <property type="match status" value="1"/>
</dbReference>
<dbReference type="Proteomes" id="UP000029725">
    <property type="component" value="Unassembled WGS sequence"/>
</dbReference>
<dbReference type="FunFam" id="3.30.160.20:FF:000002">
    <property type="entry name" value="40S ribosomal protein S2"/>
    <property type="match status" value="1"/>
</dbReference>
<sequence>MTDSAPARSGERPSRGSFGRGRGGRPSGPPRQAKDSEKEWVPVTKLGRLVKDGKIKSIEEIYLFSLPIKEYQIIDHFFPKLADHVMKIMPVQKQTQAGQRTRFKAFVIVGDSDGHVGLGVKCAKEVATAIRGAIINAKLAIIPVRRGYWGSNMGEPHTVPVKVTGKCGSSMMRLVPAPRGTGIVAAPVAKRLLQLAGISDCYTTTRGKTRTLGNFIRATFAAIQNTYTFITPDLWRETRLRSTPYEEFSGHLSREMARN</sequence>
<evidence type="ECO:0000256" key="7">
    <source>
        <dbReference type="RuleBase" id="RU003823"/>
    </source>
</evidence>
<evidence type="ECO:0000313" key="11">
    <source>
        <dbReference type="Proteomes" id="UP000029725"/>
    </source>
</evidence>
<dbReference type="InterPro" id="IPR005711">
    <property type="entry name" value="Ribosomal_uS5_euk/arc"/>
</dbReference>
<evidence type="ECO:0000256" key="3">
    <source>
        <dbReference type="ARBA" id="ARBA00023274"/>
    </source>
</evidence>
<evidence type="ECO:0000313" key="10">
    <source>
        <dbReference type="EMBL" id="KGG49920.1"/>
    </source>
</evidence>
<dbReference type="InterPro" id="IPR005324">
    <property type="entry name" value="Ribosomal_uS5_C"/>
</dbReference>
<evidence type="ECO:0000256" key="8">
    <source>
        <dbReference type="SAM" id="MobiDB-lite"/>
    </source>
</evidence>
<dbReference type="Pfam" id="PF00333">
    <property type="entry name" value="Ribosomal_S5"/>
    <property type="match status" value="1"/>
</dbReference>